<proteinExistence type="predicted"/>
<name>A0ABC8VWJ8_9POAL</name>
<dbReference type="InterPro" id="IPR036047">
    <property type="entry name" value="F-box-like_dom_sf"/>
</dbReference>
<protein>
    <recommendedName>
        <fullName evidence="1">F-box domain-containing protein</fullName>
    </recommendedName>
</protein>
<reference evidence="3" key="1">
    <citation type="submission" date="2024-06" db="EMBL/GenBank/DDBJ databases">
        <authorList>
            <person name="Ryan C."/>
        </authorList>
    </citation>
    <scope>NUCLEOTIDE SEQUENCE [LARGE SCALE GENOMIC DNA]</scope>
</reference>
<feature type="domain" description="F-box" evidence="1">
    <location>
        <begin position="15"/>
        <end position="54"/>
    </location>
</feature>
<gene>
    <name evidence="2" type="ORF">URODEC1_LOCUS7341</name>
</gene>
<evidence type="ECO:0000313" key="2">
    <source>
        <dbReference type="EMBL" id="CAL4897591.1"/>
    </source>
</evidence>
<dbReference type="PANTHER" id="PTHR35546:SF106">
    <property type="entry name" value="DUF1618 DOMAIN-CONTAINING PROTEIN"/>
    <property type="match status" value="1"/>
</dbReference>
<dbReference type="Pfam" id="PF24750">
    <property type="entry name" value="b-prop_At3g26010-like"/>
    <property type="match status" value="1"/>
</dbReference>
<dbReference type="InterPro" id="IPR055290">
    <property type="entry name" value="At3g26010-like"/>
</dbReference>
<dbReference type="Gene3D" id="1.20.1280.50">
    <property type="match status" value="1"/>
</dbReference>
<sequence length="445" mass="49596">MDRPNPKRIAAAPVLPDDALVDILSRVRARTLCRCKCVSKSWRDLIASRLRCTTLPQTLEGFFYFFDGDAAAAAETDSNFDDDADGPVSYGHLIDTQGKPAPLASFSFLGNIPGVQEFALQSSCNGLLLFTHRRIGDAYNSLGYLVCNPATGHWAAVPSSGWKIDWVYLWNAENKDSEDSDSGVETEPNISFTYMIFDPAVSPHFQLVEFWSDDAVTVDEVHTYSSETGVWCKRTSQWSDDEVVTFSVGGGFASGMLHLSATSYAGRGRDHEVIVSVDGEGKNCRVIRGPEKSADVVFVGQSQGRLHYVTRRWDKASDTTELSVWVLEDYGAEEWVLKHSVTFLHLFGRTGRPSEFEYSVVAIHPDRNLMFFFQHWDLKLKSYDMDSQEVCTLRTLGAGHQHIVPYVPYFAGSPGLAKKRYYCENSSGTMQIGCCRYGAQEQLAT</sequence>
<dbReference type="SMART" id="SM00256">
    <property type="entry name" value="FBOX"/>
    <property type="match status" value="1"/>
</dbReference>
<dbReference type="AlphaFoldDB" id="A0ABC8VWJ8"/>
<reference evidence="2 3" key="2">
    <citation type="submission" date="2024-10" db="EMBL/GenBank/DDBJ databases">
        <authorList>
            <person name="Ryan C."/>
        </authorList>
    </citation>
    <scope>NUCLEOTIDE SEQUENCE [LARGE SCALE GENOMIC DNA]</scope>
</reference>
<accession>A0ABC8VWJ8</accession>
<dbReference type="Proteomes" id="UP001497457">
    <property type="component" value="Chromosome 11b"/>
</dbReference>
<dbReference type="PANTHER" id="PTHR35546">
    <property type="entry name" value="F-BOX PROTEIN INTERACTION DOMAIN PROTEIN-RELATED"/>
    <property type="match status" value="1"/>
</dbReference>
<evidence type="ECO:0000259" key="1">
    <source>
        <dbReference type="SMART" id="SM00256"/>
    </source>
</evidence>
<dbReference type="InterPro" id="IPR056592">
    <property type="entry name" value="Beta-prop_At3g26010-like"/>
</dbReference>
<dbReference type="CDD" id="cd22157">
    <property type="entry name" value="F-box_AtFBW1-like"/>
    <property type="match status" value="1"/>
</dbReference>
<dbReference type="Pfam" id="PF00646">
    <property type="entry name" value="F-box"/>
    <property type="match status" value="1"/>
</dbReference>
<dbReference type="SUPFAM" id="SSF81383">
    <property type="entry name" value="F-box domain"/>
    <property type="match status" value="1"/>
</dbReference>
<dbReference type="EMBL" id="OZ075121">
    <property type="protein sequence ID" value="CAL4897591.1"/>
    <property type="molecule type" value="Genomic_DNA"/>
</dbReference>
<keyword evidence="3" id="KW-1185">Reference proteome</keyword>
<evidence type="ECO:0000313" key="3">
    <source>
        <dbReference type="Proteomes" id="UP001497457"/>
    </source>
</evidence>
<dbReference type="InterPro" id="IPR001810">
    <property type="entry name" value="F-box_dom"/>
</dbReference>
<organism evidence="2 3">
    <name type="scientific">Urochloa decumbens</name>
    <dbReference type="NCBI Taxonomy" id="240449"/>
    <lineage>
        <taxon>Eukaryota</taxon>
        <taxon>Viridiplantae</taxon>
        <taxon>Streptophyta</taxon>
        <taxon>Embryophyta</taxon>
        <taxon>Tracheophyta</taxon>
        <taxon>Spermatophyta</taxon>
        <taxon>Magnoliopsida</taxon>
        <taxon>Liliopsida</taxon>
        <taxon>Poales</taxon>
        <taxon>Poaceae</taxon>
        <taxon>PACMAD clade</taxon>
        <taxon>Panicoideae</taxon>
        <taxon>Panicodae</taxon>
        <taxon>Paniceae</taxon>
        <taxon>Melinidinae</taxon>
        <taxon>Urochloa</taxon>
    </lineage>
</organism>